<dbReference type="EMBL" id="JAHMHQ010000012">
    <property type="protein sequence ID" value="KAK1635508.1"/>
    <property type="molecule type" value="Genomic_DNA"/>
</dbReference>
<gene>
    <name evidence="1" type="ORF">BDP81DRAFT_472310</name>
</gene>
<dbReference type="GeneID" id="85479473"/>
<accession>A0AAI9ZR84</accession>
<name>A0AAI9ZR84_9PEZI</name>
<comment type="caution">
    <text evidence="1">The sequence shown here is derived from an EMBL/GenBank/DDBJ whole genome shotgun (WGS) entry which is preliminary data.</text>
</comment>
<reference evidence="1" key="1">
    <citation type="submission" date="2021-06" db="EMBL/GenBank/DDBJ databases">
        <title>Comparative genomics, transcriptomics and evolutionary studies reveal genomic signatures of adaptation to plant cell wall in hemibiotrophic fungi.</title>
        <authorList>
            <consortium name="DOE Joint Genome Institute"/>
            <person name="Baroncelli R."/>
            <person name="Diaz J.F."/>
            <person name="Benocci T."/>
            <person name="Peng M."/>
            <person name="Battaglia E."/>
            <person name="Haridas S."/>
            <person name="Andreopoulos W."/>
            <person name="Labutti K."/>
            <person name="Pangilinan J."/>
            <person name="Floch G.L."/>
            <person name="Makela M.R."/>
            <person name="Henrissat B."/>
            <person name="Grigoriev I.V."/>
            <person name="Crouch J.A."/>
            <person name="De Vries R.P."/>
            <person name="Sukno S.A."/>
            <person name="Thon M.R."/>
        </authorList>
    </citation>
    <scope>NUCLEOTIDE SEQUENCE</scope>
    <source>
        <strain evidence="1">CBS 102054</strain>
    </source>
</reference>
<dbReference type="RefSeq" id="XP_060444115.1">
    <property type="nucleotide sequence ID" value="XM_060594611.1"/>
</dbReference>
<sequence>MEVDKDHAVFCMLTRTLYTLESLVSIAFGRPSLLVIGDDLRRLASESFHPASTPQLDIALLKLQIHNTILQHHNKPTTTTSPALSHETTPTLRSTCEIYRQTLDSWSATWKQFTTSSSPTTSPASKDALLAWGSLHHHHALSLITSLWPAPGGNALTICGGVAQAALQLLRHQQMFANLPCKAEEAEGGAPSSTEEEVLVFPFDWTMSHLAFQVGLRAMGEKDTTLLPTSEKKNPAECPPLQQCFSTLLLLEADASKLLRGQSQVFEALSERFNM</sequence>
<keyword evidence="2" id="KW-1185">Reference proteome</keyword>
<dbReference type="AlphaFoldDB" id="A0AAI9ZR84"/>
<proteinExistence type="predicted"/>
<evidence type="ECO:0000313" key="1">
    <source>
        <dbReference type="EMBL" id="KAK1635508.1"/>
    </source>
</evidence>
<protein>
    <submittedName>
        <fullName evidence="1">Uncharacterized protein</fullName>
    </submittedName>
</protein>
<organism evidence="1 2">
    <name type="scientific">Colletotrichum phormii</name>
    <dbReference type="NCBI Taxonomy" id="359342"/>
    <lineage>
        <taxon>Eukaryota</taxon>
        <taxon>Fungi</taxon>
        <taxon>Dikarya</taxon>
        <taxon>Ascomycota</taxon>
        <taxon>Pezizomycotina</taxon>
        <taxon>Sordariomycetes</taxon>
        <taxon>Hypocreomycetidae</taxon>
        <taxon>Glomerellales</taxon>
        <taxon>Glomerellaceae</taxon>
        <taxon>Colletotrichum</taxon>
        <taxon>Colletotrichum acutatum species complex</taxon>
    </lineage>
</organism>
<dbReference type="Proteomes" id="UP001243989">
    <property type="component" value="Unassembled WGS sequence"/>
</dbReference>
<evidence type="ECO:0000313" key="2">
    <source>
        <dbReference type="Proteomes" id="UP001243989"/>
    </source>
</evidence>